<name>A0A6B2K790_9RHOB</name>
<comment type="similarity">
    <text evidence="8 9">Belongs to the TRAP transporter small permease family.</text>
</comment>
<dbReference type="GO" id="GO:0005886">
    <property type="term" value="C:plasma membrane"/>
    <property type="evidence" value="ECO:0007669"/>
    <property type="project" value="UniProtKB-SubCell"/>
</dbReference>
<keyword evidence="7 9" id="KW-0472">Membrane</keyword>
<feature type="domain" description="Tripartite ATP-independent periplasmic transporters DctQ component" evidence="10">
    <location>
        <begin position="28"/>
        <end position="155"/>
    </location>
</feature>
<gene>
    <name evidence="11" type="ORF">GZA08_17875</name>
</gene>
<feature type="transmembrane region" description="Helical" evidence="9">
    <location>
        <begin position="53"/>
        <end position="71"/>
    </location>
</feature>
<evidence type="ECO:0000256" key="8">
    <source>
        <dbReference type="ARBA" id="ARBA00038436"/>
    </source>
</evidence>
<evidence type="ECO:0000256" key="3">
    <source>
        <dbReference type="ARBA" id="ARBA00022475"/>
    </source>
</evidence>
<feature type="transmembrane region" description="Helical" evidence="9">
    <location>
        <begin position="12"/>
        <end position="33"/>
    </location>
</feature>
<feature type="transmembrane region" description="Helical" evidence="9">
    <location>
        <begin position="92"/>
        <end position="110"/>
    </location>
</feature>
<keyword evidence="2 9" id="KW-0813">Transport</keyword>
<evidence type="ECO:0000256" key="7">
    <source>
        <dbReference type="ARBA" id="ARBA00023136"/>
    </source>
</evidence>
<dbReference type="EMBL" id="JAAGAB010000004">
    <property type="protein sequence ID" value="NDV02836.1"/>
    <property type="molecule type" value="Genomic_DNA"/>
</dbReference>
<reference evidence="11 12" key="1">
    <citation type="submission" date="2020-02" db="EMBL/GenBank/DDBJ databases">
        <title>Pseudoroseicyclus tamarix, sp. nov., isolated from offshore sediment of a Tamarix chinensis forest.</title>
        <authorList>
            <person name="Gai Y."/>
        </authorList>
    </citation>
    <scope>NUCLEOTIDE SEQUENCE [LARGE SCALE GENOMIC DNA]</scope>
    <source>
        <strain evidence="11 12">CLL3-39</strain>
    </source>
</reference>
<evidence type="ECO:0000313" key="12">
    <source>
        <dbReference type="Proteomes" id="UP000474757"/>
    </source>
</evidence>
<dbReference type="InterPro" id="IPR007387">
    <property type="entry name" value="TRAP_DctQ"/>
</dbReference>
<evidence type="ECO:0000256" key="9">
    <source>
        <dbReference type="RuleBase" id="RU369079"/>
    </source>
</evidence>
<dbReference type="Proteomes" id="UP000474757">
    <property type="component" value="Unassembled WGS sequence"/>
</dbReference>
<keyword evidence="5 9" id="KW-0812">Transmembrane</keyword>
<evidence type="ECO:0000256" key="5">
    <source>
        <dbReference type="ARBA" id="ARBA00022692"/>
    </source>
</evidence>
<keyword evidence="4 9" id="KW-0997">Cell inner membrane</keyword>
<dbReference type="InterPro" id="IPR055348">
    <property type="entry name" value="DctQ"/>
</dbReference>
<evidence type="ECO:0000256" key="2">
    <source>
        <dbReference type="ARBA" id="ARBA00022448"/>
    </source>
</evidence>
<dbReference type="PANTHER" id="PTHR35011:SF2">
    <property type="entry name" value="2,3-DIKETO-L-GULONATE TRAP TRANSPORTER SMALL PERMEASE PROTEIN YIAM"/>
    <property type="match status" value="1"/>
</dbReference>
<evidence type="ECO:0000313" key="11">
    <source>
        <dbReference type="EMBL" id="NDV02836.1"/>
    </source>
</evidence>
<proteinExistence type="inferred from homology"/>
<dbReference type="Pfam" id="PF04290">
    <property type="entry name" value="DctQ"/>
    <property type="match status" value="1"/>
</dbReference>
<evidence type="ECO:0000256" key="6">
    <source>
        <dbReference type="ARBA" id="ARBA00022989"/>
    </source>
</evidence>
<protein>
    <recommendedName>
        <fullName evidence="9">TRAP transporter small permease protein</fullName>
    </recommendedName>
</protein>
<dbReference type="RefSeq" id="WP_163896129.1">
    <property type="nucleotide sequence ID" value="NZ_JAAFYS010000004.1"/>
</dbReference>
<sequence length="175" mass="18479">MLVTLRRIADGLINLAAVIGAIALIVVALVILVDVVGRYFGAPLTGAQDVSTMGLAVLVFGGMALCDRVGGHVSVDIFERNFPEGLNRAADIIGALLGAVFFGGIAWTMWDSSQLSQMLNLKTNIIDLPKWYFQWAIAAFSIITALGMALRVVELSLGGPRPGHERDGATPGASE</sequence>
<keyword evidence="3" id="KW-1003">Cell membrane</keyword>
<feature type="transmembrane region" description="Helical" evidence="9">
    <location>
        <begin position="132"/>
        <end position="153"/>
    </location>
</feature>
<organism evidence="11 12">
    <name type="scientific">Pseudoroseicyclus tamaricis</name>
    <dbReference type="NCBI Taxonomy" id="2705421"/>
    <lineage>
        <taxon>Bacteria</taxon>
        <taxon>Pseudomonadati</taxon>
        <taxon>Pseudomonadota</taxon>
        <taxon>Alphaproteobacteria</taxon>
        <taxon>Rhodobacterales</taxon>
        <taxon>Paracoccaceae</taxon>
        <taxon>Pseudoroseicyclus</taxon>
    </lineage>
</organism>
<evidence type="ECO:0000259" key="10">
    <source>
        <dbReference type="Pfam" id="PF04290"/>
    </source>
</evidence>
<comment type="caution">
    <text evidence="11">The sequence shown here is derived from an EMBL/GenBank/DDBJ whole genome shotgun (WGS) entry which is preliminary data.</text>
</comment>
<evidence type="ECO:0000256" key="1">
    <source>
        <dbReference type="ARBA" id="ARBA00004429"/>
    </source>
</evidence>
<comment type="function">
    <text evidence="9">Part of the tripartite ATP-independent periplasmic (TRAP) transport system.</text>
</comment>
<keyword evidence="12" id="KW-1185">Reference proteome</keyword>
<comment type="subunit">
    <text evidence="9">The complex comprises the extracytoplasmic solute receptor protein and the two transmembrane proteins.</text>
</comment>
<comment type="subcellular location">
    <subcellularLocation>
        <location evidence="1 9">Cell inner membrane</location>
        <topology evidence="1 9">Multi-pass membrane protein</topology>
    </subcellularLocation>
</comment>
<dbReference type="GO" id="GO:0022857">
    <property type="term" value="F:transmembrane transporter activity"/>
    <property type="evidence" value="ECO:0007669"/>
    <property type="project" value="UniProtKB-UniRule"/>
</dbReference>
<accession>A0A6B2K790</accession>
<keyword evidence="6 9" id="KW-1133">Transmembrane helix</keyword>
<dbReference type="GO" id="GO:0015740">
    <property type="term" value="P:C4-dicarboxylate transport"/>
    <property type="evidence" value="ECO:0007669"/>
    <property type="project" value="TreeGrafter"/>
</dbReference>
<dbReference type="PANTHER" id="PTHR35011">
    <property type="entry name" value="2,3-DIKETO-L-GULONATE TRAP TRANSPORTER SMALL PERMEASE PROTEIN YIAM"/>
    <property type="match status" value="1"/>
</dbReference>
<evidence type="ECO:0000256" key="4">
    <source>
        <dbReference type="ARBA" id="ARBA00022519"/>
    </source>
</evidence>
<dbReference type="AlphaFoldDB" id="A0A6B2K790"/>